<reference evidence="2 3" key="1">
    <citation type="submission" date="2020-07" db="EMBL/GenBank/DDBJ databases">
        <title>Gai3-2, isolated from salt lake.</title>
        <authorList>
            <person name="Cui H."/>
            <person name="Shi X."/>
        </authorList>
    </citation>
    <scope>NUCLEOTIDE SEQUENCE [LARGE SCALE GENOMIC DNA]</scope>
    <source>
        <strain evidence="2 3">Gai3-2</strain>
    </source>
</reference>
<dbReference type="Pfam" id="PF19126">
    <property type="entry name" value="DUF5810"/>
    <property type="match status" value="1"/>
</dbReference>
<accession>A0A7D5K8D2</accession>
<sequence>MGYACPVCDVPQQDGEHLANHLAFTAMLREDEHEAWLDEHVPGWGGETPAELADRVTDHAEETEYDEVFEDTTGGGGHGHDHGSAPDFDQGAPGGRGPAGAGTGGFEGMAQGVADEAVESVLQDAQELTEEMYGLDEEEGEDRGGETDDEADTESDAEPDEDAAEGNDS</sequence>
<dbReference type="RefSeq" id="WP_179169669.1">
    <property type="nucleotide sequence ID" value="NZ_CP058529.1"/>
</dbReference>
<organism evidence="2 3">
    <name type="scientific">Halorarum halophilum</name>
    <dbReference type="NCBI Taxonomy" id="2743090"/>
    <lineage>
        <taxon>Archaea</taxon>
        <taxon>Methanobacteriati</taxon>
        <taxon>Methanobacteriota</taxon>
        <taxon>Stenosarchaea group</taxon>
        <taxon>Halobacteria</taxon>
        <taxon>Halobacteriales</taxon>
        <taxon>Haloferacaceae</taxon>
        <taxon>Halorarum</taxon>
    </lineage>
</organism>
<gene>
    <name evidence="2" type="ORF">HUG10_11250</name>
</gene>
<evidence type="ECO:0000313" key="2">
    <source>
        <dbReference type="EMBL" id="QLG28094.1"/>
    </source>
</evidence>
<dbReference type="KEGG" id="halg:HUG10_11250"/>
<dbReference type="EMBL" id="CP058529">
    <property type="protein sequence ID" value="QLG28094.1"/>
    <property type="molecule type" value="Genomic_DNA"/>
</dbReference>
<feature type="compositionally biased region" description="Gly residues" evidence="1">
    <location>
        <begin position="92"/>
        <end position="107"/>
    </location>
</feature>
<dbReference type="AlphaFoldDB" id="A0A7D5K8D2"/>
<dbReference type="GeneID" id="56029417"/>
<name>A0A7D5K8D2_9EURY</name>
<keyword evidence="3" id="KW-1185">Reference proteome</keyword>
<dbReference type="Proteomes" id="UP000509750">
    <property type="component" value="Chromosome"/>
</dbReference>
<evidence type="ECO:0000256" key="1">
    <source>
        <dbReference type="SAM" id="MobiDB-lite"/>
    </source>
</evidence>
<proteinExistence type="predicted"/>
<dbReference type="InterPro" id="IPR043833">
    <property type="entry name" value="DUF5810"/>
</dbReference>
<evidence type="ECO:0000313" key="3">
    <source>
        <dbReference type="Proteomes" id="UP000509750"/>
    </source>
</evidence>
<protein>
    <submittedName>
        <fullName evidence="2">Uncharacterized protein</fullName>
    </submittedName>
</protein>
<feature type="compositionally biased region" description="Acidic residues" evidence="1">
    <location>
        <begin position="127"/>
        <end position="169"/>
    </location>
</feature>
<dbReference type="OrthoDB" id="342503at2157"/>
<feature type="region of interest" description="Disordered" evidence="1">
    <location>
        <begin position="69"/>
        <end position="169"/>
    </location>
</feature>